<dbReference type="SUPFAM" id="SSF52540">
    <property type="entry name" value="P-loop containing nucleoside triphosphate hydrolases"/>
    <property type="match status" value="2"/>
</dbReference>
<evidence type="ECO:0000313" key="14">
    <source>
        <dbReference type="Proteomes" id="UP000002440"/>
    </source>
</evidence>
<dbReference type="InterPro" id="IPR032859">
    <property type="entry name" value="KH_dom-like"/>
</dbReference>
<reference evidence="13 14" key="1">
    <citation type="submission" date="2006-03" db="EMBL/GenBank/DDBJ databases">
        <title>Complete sequence of Methylobacillus flagellatus KT.</title>
        <authorList>
            <consortium name="US DOE Joint Genome Institute"/>
            <person name="Copeland A."/>
            <person name="Lucas S."/>
            <person name="Lapidus A."/>
            <person name="Barry K."/>
            <person name="Detter J.C."/>
            <person name="Glavina del Rio T."/>
            <person name="Hammon N."/>
            <person name="Israni S."/>
            <person name="Dalin E."/>
            <person name="Tice H."/>
            <person name="Pitluck S."/>
            <person name="Brettin T."/>
            <person name="Bruce D."/>
            <person name="Han C."/>
            <person name="Tapia R."/>
            <person name="Saunders E."/>
            <person name="Gilna P."/>
            <person name="Schmutz J."/>
            <person name="Larimer F."/>
            <person name="Land M."/>
            <person name="Kyrpides N."/>
            <person name="Anderson I."/>
            <person name="Richardson P."/>
        </authorList>
    </citation>
    <scope>NUCLEOTIDE SEQUENCE [LARGE SCALE GENOMIC DNA]</scope>
    <source>
        <strain evidence="14">KT / ATCC 51484 / DSM 6875</strain>
    </source>
</reference>
<feature type="binding site" evidence="8">
    <location>
        <begin position="297"/>
        <end position="300"/>
    </location>
    <ligand>
        <name>GTP</name>
        <dbReference type="ChEBI" id="CHEBI:37565"/>
        <label>2</label>
    </ligand>
</feature>
<evidence type="ECO:0000256" key="8">
    <source>
        <dbReference type="HAMAP-Rule" id="MF_00195"/>
    </source>
</evidence>
<dbReference type="Gene3D" id="3.40.50.300">
    <property type="entry name" value="P-loop containing nucleotide triphosphate hydrolases"/>
    <property type="match status" value="2"/>
</dbReference>
<feature type="binding site" evidence="8">
    <location>
        <begin position="185"/>
        <end position="192"/>
    </location>
    <ligand>
        <name>GTP</name>
        <dbReference type="ChEBI" id="CHEBI:37565"/>
        <label>2</label>
    </ligand>
</feature>
<dbReference type="GO" id="GO:0005525">
    <property type="term" value="F:GTP binding"/>
    <property type="evidence" value="ECO:0007669"/>
    <property type="project" value="UniProtKB-UniRule"/>
</dbReference>
<dbReference type="FunFam" id="3.40.50.300:FF:000057">
    <property type="entry name" value="GTPase Der"/>
    <property type="match status" value="1"/>
</dbReference>
<dbReference type="NCBIfam" id="TIGR03594">
    <property type="entry name" value="GTPase_EngA"/>
    <property type="match status" value="1"/>
</dbReference>
<evidence type="ECO:0000256" key="7">
    <source>
        <dbReference type="ARBA" id="ARBA00032345"/>
    </source>
</evidence>
<dbReference type="FunFam" id="3.30.300.20:FF:000004">
    <property type="entry name" value="GTPase Der"/>
    <property type="match status" value="1"/>
</dbReference>
<dbReference type="PRINTS" id="PR00326">
    <property type="entry name" value="GTP1OBG"/>
</dbReference>
<dbReference type="GO" id="GO:0043022">
    <property type="term" value="F:ribosome binding"/>
    <property type="evidence" value="ECO:0007669"/>
    <property type="project" value="TreeGrafter"/>
</dbReference>
<dbReference type="AlphaFoldDB" id="Q1H0V5"/>
<dbReference type="SMART" id="SM00382">
    <property type="entry name" value="AAA"/>
    <property type="match status" value="2"/>
</dbReference>
<dbReference type="PANTHER" id="PTHR43834:SF6">
    <property type="entry name" value="GTPASE DER"/>
    <property type="match status" value="1"/>
</dbReference>
<dbReference type="HOGENOM" id="CLU_016077_6_2_4"/>
<dbReference type="InterPro" id="IPR015946">
    <property type="entry name" value="KH_dom-like_a/b"/>
</dbReference>
<dbReference type="PANTHER" id="PTHR43834">
    <property type="entry name" value="GTPASE DER"/>
    <property type="match status" value="1"/>
</dbReference>
<evidence type="ECO:0000259" key="12">
    <source>
        <dbReference type="PROSITE" id="PS51712"/>
    </source>
</evidence>
<dbReference type="Proteomes" id="UP000002440">
    <property type="component" value="Chromosome"/>
</dbReference>
<dbReference type="STRING" id="265072.Mfla_1614"/>
<evidence type="ECO:0000256" key="1">
    <source>
        <dbReference type="ARBA" id="ARBA00008279"/>
    </source>
</evidence>
<feature type="binding site" evidence="8">
    <location>
        <begin position="57"/>
        <end position="61"/>
    </location>
    <ligand>
        <name>GTP</name>
        <dbReference type="ChEBI" id="CHEBI:37565"/>
        <label>1</label>
    </ligand>
</feature>
<feature type="binding site" evidence="8">
    <location>
        <begin position="120"/>
        <end position="123"/>
    </location>
    <ligand>
        <name>GTP</name>
        <dbReference type="ChEBI" id="CHEBI:37565"/>
        <label>1</label>
    </ligand>
</feature>
<dbReference type="CDD" id="cd01894">
    <property type="entry name" value="EngA1"/>
    <property type="match status" value="1"/>
</dbReference>
<dbReference type="InterPro" id="IPR003593">
    <property type="entry name" value="AAA+_ATPase"/>
</dbReference>
<dbReference type="PROSITE" id="PS51712">
    <property type="entry name" value="G_ENGA"/>
    <property type="match status" value="2"/>
</dbReference>
<evidence type="ECO:0000256" key="10">
    <source>
        <dbReference type="RuleBase" id="RU004481"/>
    </source>
</evidence>
<protein>
    <recommendedName>
        <fullName evidence="2 8">GTPase Der</fullName>
    </recommendedName>
    <alternativeName>
        <fullName evidence="7 8">GTP-binding protein EngA</fullName>
    </alternativeName>
</protein>
<dbReference type="EMBL" id="CP000284">
    <property type="protein sequence ID" value="ABE49882.1"/>
    <property type="molecule type" value="Genomic_DNA"/>
</dbReference>
<evidence type="ECO:0000256" key="6">
    <source>
        <dbReference type="ARBA" id="ARBA00023134"/>
    </source>
</evidence>
<dbReference type="HAMAP" id="MF_00195">
    <property type="entry name" value="GTPase_Der"/>
    <property type="match status" value="1"/>
</dbReference>
<evidence type="ECO:0000256" key="2">
    <source>
        <dbReference type="ARBA" id="ARBA00020953"/>
    </source>
</evidence>
<gene>
    <name evidence="8" type="primary">der</name>
    <name evidence="13" type="ordered locus">Mfla_1614</name>
</gene>
<dbReference type="InterPro" id="IPR027417">
    <property type="entry name" value="P-loop_NTPase"/>
</dbReference>
<accession>Q1H0V5</accession>
<dbReference type="Pfam" id="PF14714">
    <property type="entry name" value="KH_dom-like"/>
    <property type="match status" value="1"/>
</dbReference>
<keyword evidence="3 8" id="KW-0690">Ribosome biogenesis</keyword>
<name>Q1H0V5_METFK</name>
<evidence type="ECO:0000256" key="5">
    <source>
        <dbReference type="ARBA" id="ARBA00022741"/>
    </source>
</evidence>
<dbReference type="PIRSF" id="PIRSF006485">
    <property type="entry name" value="GTP-binding_EngA"/>
    <property type="match status" value="1"/>
</dbReference>
<dbReference type="eggNOG" id="COG1160">
    <property type="taxonomic scope" value="Bacteria"/>
</dbReference>
<dbReference type="CDD" id="cd01895">
    <property type="entry name" value="EngA2"/>
    <property type="match status" value="1"/>
</dbReference>
<dbReference type="FunFam" id="3.40.50.300:FF:000040">
    <property type="entry name" value="GTPase Der"/>
    <property type="match status" value="1"/>
</dbReference>
<proteinExistence type="inferred from homology"/>
<evidence type="ECO:0000313" key="13">
    <source>
        <dbReference type="EMBL" id="ABE49882.1"/>
    </source>
</evidence>
<keyword evidence="6 8" id="KW-0342">GTP-binding</keyword>
<feature type="domain" description="EngA-type G" evidence="12">
    <location>
        <begin position="179"/>
        <end position="352"/>
    </location>
</feature>
<keyword evidence="4 10" id="KW-0677">Repeat</keyword>
<organism evidence="13 14">
    <name type="scientific">Methylobacillus flagellatus (strain ATCC 51484 / DSM 6875 / VKM B-1610 / KT)</name>
    <dbReference type="NCBI Taxonomy" id="265072"/>
    <lineage>
        <taxon>Bacteria</taxon>
        <taxon>Pseudomonadati</taxon>
        <taxon>Pseudomonadota</taxon>
        <taxon>Betaproteobacteria</taxon>
        <taxon>Nitrosomonadales</taxon>
        <taxon>Methylophilaceae</taxon>
        <taxon>Methylobacillus</taxon>
    </lineage>
</organism>
<dbReference type="Gene3D" id="3.30.300.20">
    <property type="match status" value="1"/>
</dbReference>
<comment type="similarity">
    <text evidence="1 8 9 10">Belongs to the TRAFAC class TrmE-Era-EngA-EngB-Septin-like GTPase superfamily. EngA (Der) GTPase family.</text>
</comment>
<dbReference type="Pfam" id="PF01926">
    <property type="entry name" value="MMR_HSR1"/>
    <property type="match status" value="2"/>
</dbReference>
<dbReference type="InterPro" id="IPR006073">
    <property type="entry name" value="GTP-bd"/>
</dbReference>
<keyword evidence="14" id="KW-1185">Reference proteome</keyword>
<dbReference type="KEGG" id="mfa:Mfla_1614"/>
<comment type="subunit">
    <text evidence="8">Associates with the 50S ribosomal subunit.</text>
</comment>
<dbReference type="GO" id="GO:0042254">
    <property type="term" value="P:ribosome biogenesis"/>
    <property type="evidence" value="ECO:0007669"/>
    <property type="project" value="UniProtKB-KW"/>
</dbReference>
<dbReference type="InterPro" id="IPR016484">
    <property type="entry name" value="GTPase_Der"/>
</dbReference>
<dbReference type="InterPro" id="IPR005225">
    <property type="entry name" value="Small_GTP-bd"/>
</dbReference>
<keyword evidence="5 8" id="KW-0547">Nucleotide-binding</keyword>
<evidence type="ECO:0000256" key="11">
    <source>
        <dbReference type="SAM" id="MobiDB-lite"/>
    </source>
</evidence>
<dbReference type="InterPro" id="IPR031166">
    <property type="entry name" value="G_ENGA"/>
</dbReference>
<evidence type="ECO:0000256" key="9">
    <source>
        <dbReference type="PROSITE-ProRule" id="PRU01049"/>
    </source>
</evidence>
<dbReference type="NCBIfam" id="TIGR00231">
    <property type="entry name" value="small_GTP"/>
    <property type="match status" value="2"/>
</dbReference>
<comment type="function">
    <text evidence="8 10">GTPase that plays an essential role in the late steps of ribosome biogenesis.</text>
</comment>
<evidence type="ECO:0000256" key="3">
    <source>
        <dbReference type="ARBA" id="ARBA00022517"/>
    </source>
</evidence>
<feature type="region of interest" description="Disordered" evidence="11">
    <location>
        <begin position="437"/>
        <end position="499"/>
    </location>
</feature>
<evidence type="ECO:0000256" key="4">
    <source>
        <dbReference type="ARBA" id="ARBA00022737"/>
    </source>
</evidence>
<feature type="binding site" evidence="8">
    <location>
        <begin position="10"/>
        <end position="17"/>
    </location>
    <ligand>
        <name>GTP</name>
        <dbReference type="ChEBI" id="CHEBI:37565"/>
        <label>1</label>
    </ligand>
</feature>
<feature type="domain" description="EngA-type G" evidence="12">
    <location>
        <begin position="4"/>
        <end position="168"/>
    </location>
</feature>
<sequence>MMLPTIVLVGRPNVGKSTLFNRLTKTRDALVADLPGLTRDRHYGRGVVGSKPYLVVDTGGFEPLVDSGILKEMARQTLLAIDEADVVIFLVDGRNGLAPQDKVIAERLRKSQRPILLAVNKTEGMQRAIASAEFHELGLGHPLSISSAHGEGVRDLVELALENFPEPGEEEESQGNQVPKVAIVGRPNVGKSTLVNALLGEERVIAFDQPGTTRDSIYLDLERNGKRYTIIDTAGVRRRGKVFEAVEKFSVIKTMQAIEEANVAILVVDAQEGITEQDAHVSAYILDSGRALVVAVNKWDGLEDDKREWIKREIDRKLQFLDFAKFHYISALRKKGLGELFHSVDAAYKAAMAKLSTPQLTRVLEDATMQHQPPISKGIRPKLRYAHQGGSNPPIVVIHGNHVDGIKESYRRYLAGVFRKAFQLTGTPLRVQFNQGHNPFAEQEERKQGEGIVSMRRRKTAERAALNARKNEDQGRKIKKKPGVVASSRNVKNKVVSKK</sequence>
<feature type="binding site" evidence="8">
    <location>
        <begin position="232"/>
        <end position="236"/>
    </location>
    <ligand>
        <name>GTP</name>
        <dbReference type="ChEBI" id="CHEBI:37565"/>
        <label>2</label>
    </ligand>
</feature>